<keyword evidence="3" id="KW-1185">Reference proteome</keyword>
<protein>
    <submittedName>
        <fullName evidence="2">Uncharacterized protein</fullName>
    </submittedName>
</protein>
<accession>A0A9D4N361</accession>
<comment type="caution">
    <text evidence="2">The sequence shown here is derived from an EMBL/GenBank/DDBJ whole genome shotgun (WGS) entry which is preliminary data.</text>
</comment>
<feature type="chain" id="PRO_5039269204" evidence="1">
    <location>
        <begin position="20"/>
        <end position="110"/>
    </location>
</feature>
<reference evidence="2" key="1">
    <citation type="journal article" date="2019" name="bioRxiv">
        <title>The Genome of the Zebra Mussel, Dreissena polymorpha: A Resource for Invasive Species Research.</title>
        <authorList>
            <person name="McCartney M.A."/>
            <person name="Auch B."/>
            <person name="Kono T."/>
            <person name="Mallez S."/>
            <person name="Zhang Y."/>
            <person name="Obille A."/>
            <person name="Becker A."/>
            <person name="Abrahante J.E."/>
            <person name="Garbe J."/>
            <person name="Badalamenti J.P."/>
            <person name="Herman A."/>
            <person name="Mangelson H."/>
            <person name="Liachko I."/>
            <person name="Sullivan S."/>
            <person name="Sone E.D."/>
            <person name="Koren S."/>
            <person name="Silverstein K.A.T."/>
            <person name="Beckman K.B."/>
            <person name="Gohl D.M."/>
        </authorList>
    </citation>
    <scope>NUCLEOTIDE SEQUENCE</scope>
    <source>
        <strain evidence="2">Duluth1</strain>
        <tissue evidence="2">Whole animal</tissue>
    </source>
</reference>
<evidence type="ECO:0000256" key="1">
    <source>
        <dbReference type="SAM" id="SignalP"/>
    </source>
</evidence>
<gene>
    <name evidence="2" type="ORF">DPMN_011197</name>
</gene>
<proteinExistence type="predicted"/>
<sequence>MLLPLFLYAHKLMLKVVTSCEGVERADISWATIGFTLGLSLSRCLASEPMRITILWRTASKLAVPGALVRNSSNTGISTDTLSCKQYIAQSLRLQELKHVEGNIQMLSHT</sequence>
<dbReference type="Proteomes" id="UP000828390">
    <property type="component" value="Unassembled WGS sequence"/>
</dbReference>
<organism evidence="2 3">
    <name type="scientific">Dreissena polymorpha</name>
    <name type="common">Zebra mussel</name>
    <name type="synonym">Mytilus polymorpha</name>
    <dbReference type="NCBI Taxonomy" id="45954"/>
    <lineage>
        <taxon>Eukaryota</taxon>
        <taxon>Metazoa</taxon>
        <taxon>Spiralia</taxon>
        <taxon>Lophotrochozoa</taxon>
        <taxon>Mollusca</taxon>
        <taxon>Bivalvia</taxon>
        <taxon>Autobranchia</taxon>
        <taxon>Heteroconchia</taxon>
        <taxon>Euheterodonta</taxon>
        <taxon>Imparidentia</taxon>
        <taxon>Neoheterodontei</taxon>
        <taxon>Myida</taxon>
        <taxon>Dreissenoidea</taxon>
        <taxon>Dreissenidae</taxon>
        <taxon>Dreissena</taxon>
    </lineage>
</organism>
<evidence type="ECO:0000313" key="3">
    <source>
        <dbReference type="Proteomes" id="UP000828390"/>
    </source>
</evidence>
<keyword evidence="1" id="KW-0732">Signal</keyword>
<dbReference type="AlphaFoldDB" id="A0A9D4N361"/>
<feature type="signal peptide" evidence="1">
    <location>
        <begin position="1"/>
        <end position="19"/>
    </location>
</feature>
<reference evidence="2" key="2">
    <citation type="submission" date="2020-11" db="EMBL/GenBank/DDBJ databases">
        <authorList>
            <person name="McCartney M.A."/>
            <person name="Auch B."/>
            <person name="Kono T."/>
            <person name="Mallez S."/>
            <person name="Becker A."/>
            <person name="Gohl D.M."/>
            <person name="Silverstein K.A.T."/>
            <person name="Koren S."/>
            <person name="Bechman K.B."/>
            <person name="Herman A."/>
            <person name="Abrahante J.E."/>
            <person name="Garbe J."/>
        </authorList>
    </citation>
    <scope>NUCLEOTIDE SEQUENCE</scope>
    <source>
        <strain evidence="2">Duluth1</strain>
        <tissue evidence="2">Whole animal</tissue>
    </source>
</reference>
<dbReference type="EMBL" id="JAIWYP010000001">
    <property type="protein sequence ID" value="KAH3887181.1"/>
    <property type="molecule type" value="Genomic_DNA"/>
</dbReference>
<name>A0A9D4N361_DREPO</name>
<evidence type="ECO:0000313" key="2">
    <source>
        <dbReference type="EMBL" id="KAH3887181.1"/>
    </source>
</evidence>